<name>A0AA88I1Z0_ARTSF</name>
<comment type="subcellular location">
    <subcellularLocation>
        <location evidence="1">Cytoplasm</location>
    </subcellularLocation>
</comment>
<dbReference type="PANTHER" id="PTHR28630:SF29">
    <property type="entry name" value="PROSTAMIDE_PROSTAGLANDIN F SYNTHASE"/>
    <property type="match status" value="1"/>
</dbReference>
<evidence type="ECO:0000256" key="4">
    <source>
        <dbReference type="SAM" id="MobiDB-lite"/>
    </source>
</evidence>
<sequence length="144" mass="16392">MDTNFIDDFFKLTGYEGKLYIDENEECYQALQLKRITPLNALPMVFSKSARNGIRQVKEQRVGGNLRGDGYQLGGVLIVRKGGDLVAFQRQESPAQLPMEPHEVLQIIDDRSLGTRQENLTTLKQPQQNTRSPSIQNIEKIRSE</sequence>
<keyword evidence="6" id="KW-1185">Reference proteome</keyword>
<reference evidence="5" key="1">
    <citation type="submission" date="2023-07" db="EMBL/GenBank/DDBJ databases">
        <title>Chromosome-level genome assembly of Artemia franciscana.</title>
        <authorList>
            <person name="Jo E."/>
        </authorList>
    </citation>
    <scope>NUCLEOTIDE SEQUENCE</scope>
    <source>
        <tissue evidence="5">Whole body</tissue>
    </source>
</reference>
<keyword evidence="2" id="KW-0963">Cytoplasm</keyword>
<evidence type="ECO:0000313" key="5">
    <source>
        <dbReference type="EMBL" id="KAK2719959.1"/>
    </source>
</evidence>
<dbReference type="Proteomes" id="UP001187531">
    <property type="component" value="Unassembled WGS sequence"/>
</dbReference>
<keyword evidence="3" id="KW-0560">Oxidoreductase</keyword>
<feature type="compositionally biased region" description="Polar residues" evidence="4">
    <location>
        <begin position="125"/>
        <end position="137"/>
    </location>
</feature>
<dbReference type="GO" id="GO:0047017">
    <property type="term" value="F:prostaglandin F synthase activity"/>
    <property type="evidence" value="ECO:0007669"/>
    <property type="project" value="TreeGrafter"/>
</dbReference>
<dbReference type="PANTHER" id="PTHR28630">
    <property type="match status" value="1"/>
</dbReference>
<dbReference type="EMBL" id="JAVRJZ010000008">
    <property type="protein sequence ID" value="KAK2719959.1"/>
    <property type="molecule type" value="Genomic_DNA"/>
</dbReference>
<comment type="caution">
    <text evidence="5">The sequence shown here is derived from an EMBL/GenBank/DDBJ whole genome shotgun (WGS) entry which is preliminary data.</text>
</comment>
<evidence type="ECO:0000313" key="6">
    <source>
        <dbReference type="Proteomes" id="UP001187531"/>
    </source>
</evidence>
<evidence type="ECO:0000256" key="3">
    <source>
        <dbReference type="ARBA" id="ARBA00023002"/>
    </source>
</evidence>
<gene>
    <name evidence="5" type="ORF">QYM36_005432</name>
</gene>
<evidence type="ECO:0000256" key="1">
    <source>
        <dbReference type="ARBA" id="ARBA00004496"/>
    </source>
</evidence>
<evidence type="ECO:0000256" key="2">
    <source>
        <dbReference type="ARBA" id="ARBA00022490"/>
    </source>
</evidence>
<dbReference type="AlphaFoldDB" id="A0AA88I1Z0"/>
<accession>A0AA88I1Z0</accession>
<feature type="region of interest" description="Disordered" evidence="4">
    <location>
        <begin position="125"/>
        <end position="144"/>
    </location>
</feature>
<protein>
    <submittedName>
        <fullName evidence="5">Uncharacterized protein</fullName>
    </submittedName>
</protein>
<dbReference type="GO" id="GO:0005737">
    <property type="term" value="C:cytoplasm"/>
    <property type="evidence" value="ECO:0007669"/>
    <property type="project" value="UniProtKB-SubCell"/>
</dbReference>
<dbReference type="InterPro" id="IPR032801">
    <property type="entry name" value="PXL2A/B/C"/>
</dbReference>
<proteinExistence type="predicted"/>
<organism evidence="5 6">
    <name type="scientific">Artemia franciscana</name>
    <name type="common">Brine shrimp</name>
    <name type="synonym">Artemia sanfranciscana</name>
    <dbReference type="NCBI Taxonomy" id="6661"/>
    <lineage>
        <taxon>Eukaryota</taxon>
        <taxon>Metazoa</taxon>
        <taxon>Ecdysozoa</taxon>
        <taxon>Arthropoda</taxon>
        <taxon>Crustacea</taxon>
        <taxon>Branchiopoda</taxon>
        <taxon>Anostraca</taxon>
        <taxon>Artemiidae</taxon>
        <taxon>Artemia</taxon>
    </lineage>
</organism>
<dbReference type="GO" id="GO:0001516">
    <property type="term" value="P:prostaglandin biosynthetic process"/>
    <property type="evidence" value="ECO:0007669"/>
    <property type="project" value="TreeGrafter"/>
</dbReference>
<dbReference type="Pfam" id="PF13911">
    <property type="entry name" value="AhpC-TSA_2"/>
    <property type="match status" value="1"/>
</dbReference>